<keyword evidence="4 6" id="KW-0547">Nucleotide-binding</keyword>
<feature type="binding site" evidence="6">
    <location>
        <begin position="9"/>
        <end position="16"/>
    </location>
    <ligand>
        <name>ATP</name>
        <dbReference type="ChEBI" id="CHEBI:30616"/>
    </ligand>
</feature>
<dbReference type="InterPro" id="IPR008144">
    <property type="entry name" value="Guanylate_kin-like_dom"/>
</dbReference>
<dbReference type="PROSITE" id="PS50052">
    <property type="entry name" value="GUANYLATE_KINASE_2"/>
    <property type="match status" value="1"/>
</dbReference>
<organism evidence="8 9">
    <name type="scientific">Photobacterium ganghwense</name>
    <dbReference type="NCBI Taxonomy" id="320778"/>
    <lineage>
        <taxon>Bacteria</taxon>
        <taxon>Pseudomonadati</taxon>
        <taxon>Pseudomonadota</taxon>
        <taxon>Gammaproteobacteria</taxon>
        <taxon>Vibrionales</taxon>
        <taxon>Vibrionaceae</taxon>
        <taxon>Photobacterium</taxon>
    </lineage>
</organism>
<comment type="similarity">
    <text evidence="6">Belongs to the ribose 1,5-bisphosphokinase family.</text>
</comment>
<dbReference type="STRING" id="320778.ABT57_08335"/>
<comment type="caution">
    <text evidence="8">The sequence shown here is derived from an EMBL/GenBank/DDBJ whole genome shotgun (WGS) entry which is preliminary data.</text>
</comment>
<evidence type="ECO:0000256" key="3">
    <source>
        <dbReference type="ARBA" id="ARBA00022679"/>
    </source>
</evidence>
<dbReference type="GO" id="GO:0006015">
    <property type="term" value="P:5-phosphoribose 1-diphosphate biosynthetic process"/>
    <property type="evidence" value="ECO:0007669"/>
    <property type="project" value="UniProtKB-UniRule"/>
</dbReference>
<dbReference type="HAMAP" id="MF_00836">
    <property type="entry name" value="PhnN"/>
    <property type="match status" value="1"/>
</dbReference>
<dbReference type="GO" id="GO:0019634">
    <property type="term" value="P:organic phosphonate metabolic process"/>
    <property type="evidence" value="ECO:0007669"/>
    <property type="project" value="UniProtKB-UniRule"/>
</dbReference>
<reference evidence="8 9" key="1">
    <citation type="submission" date="2015-05" db="EMBL/GenBank/DDBJ databases">
        <title>Photobacterium galathea sp. nov.</title>
        <authorList>
            <person name="Machado H."/>
            <person name="Gram L."/>
        </authorList>
    </citation>
    <scope>NUCLEOTIDE SEQUENCE [LARGE SCALE GENOMIC DNA]</scope>
    <source>
        <strain evidence="8 9">DSM 22954</strain>
    </source>
</reference>
<evidence type="ECO:0000256" key="4">
    <source>
        <dbReference type="ARBA" id="ARBA00022741"/>
    </source>
</evidence>
<proteinExistence type="inferred from homology"/>
<dbReference type="SUPFAM" id="SSF52540">
    <property type="entry name" value="P-loop containing nucleoside triphosphate hydrolases"/>
    <property type="match status" value="1"/>
</dbReference>
<protein>
    <recommendedName>
        <fullName evidence="6">Ribose 1,5-bisphosphate phosphokinase PhnN</fullName>
        <ecNumber evidence="6">2.7.4.23</ecNumber>
    </recommendedName>
    <alternativeName>
        <fullName evidence="6">Ribose 1,5-bisphosphokinase</fullName>
    </alternativeName>
</protein>
<comment type="pathway">
    <text evidence="2 6">Metabolic intermediate biosynthesis; 5-phospho-alpha-D-ribose 1-diphosphate biosynthesis; 5-phospho-alpha-D-ribose 1-diphosphate from D-ribose 5-phosphate (route II): step 3/3.</text>
</comment>
<evidence type="ECO:0000313" key="8">
    <source>
        <dbReference type="EMBL" id="KLV10528.1"/>
    </source>
</evidence>
<dbReference type="InterPro" id="IPR027417">
    <property type="entry name" value="P-loop_NTPase"/>
</dbReference>
<keyword evidence="5 6" id="KW-0067">ATP-binding</keyword>
<dbReference type="NCBIfam" id="NF007485">
    <property type="entry name" value="PRK10078.1"/>
    <property type="match status" value="1"/>
</dbReference>
<dbReference type="SMART" id="SM00072">
    <property type="entry name" value="GuKc"/>
    <property type="match status" value="1"/>
</dbReference>
<name>A0A0J1HFW6_9GAMM</name>
<dbReference type="EC" id="2.7.4.23" evidence="6"/>
<feature type="domain" description="Guanylate kinase-like" evidence="7">
    <location>
        <begin position="2"/>
        <end position="178"/>
    </location>
</feature>
<dbReference type="RefSeq" id="WP_047884693.1">
    <property type="nucleotide sequence ID" value="NZ_LDOU01000006.1"/>
</dbReference>
<evidence type="ECO:0000313" key="9">
    <source>
        <dbReference type="Proteomes" id="UP000035909"/>
    </source>
</evidence>
<dbReference type="PATRIC" id="fig|320778.3.peg.1809"/>
<dbReference type="AlphaFoldDB" id="A0A0J1HFW6"/>
<evidence type="ECO:0000256" key="5">
    <source>
        <dbReference type="ARBA" id="ARBA00022840"/>
    </source>
</evidence>
<dbReference type="Gene3D" id="3.40.50.300">
    <property type="entry name" value="P-loop containing nucleotide triphosphate hydrolases"/>
    <property type="match status" value="1"/>
</dbReference>
<dbReference type="InterPro" id="IPR012699">
    <property type="entry name" value="PhnN"/>
</dbReference>
<sequence>MAKLFYVTGPSGAGKDSVMSLIRVQQPESLLVAHRYITRPAHAGGENYIELTPEEFEVRKSMALFAMDWEANGFQYGIGAEVDDWLTKGINVMVNGSREYLPQALEKYGKQLVPVVIYVPEEVLAQRLRARGRENDAMIQQRLARAKTFLGACPQNSIVLDNSGSLRQTVNQFTQVAEQLI</sequence>
<comment type="function">
    <text evidence="6">Catalyzes the phosphorylation of ribose 1,5-bisphosphate to 5-phospho-D-ribosyl alpha-1-diphosphate (PRPP).</text>
</comment>
<accession>A0A0J1HFW6</accession>
<evidence type="ECO:0000259" key="7">
    <source>
        <dbReference type="PROSITE" id="PS50052"/>
    </source>
</evidence>
<dbReference type="GO" id="GO:0033863">
    <property type="term" value="F:ribose 1,5-bisphosphate phosphokinase activity"/>
    <property type="evidence" value="ECO:0007669"/>
    <property type="project" value="UniProtKB-UniRule"/>
</dbReference>
<evidence type="ECO:0000256" key="1">
    <source>
        <dbReference type="ARBA" id="ARBA00000373"/>
    </source>
</evidence>
<dbReference type="OrthoDB" id="341217at2"/>
<dbReference type="NCBIfam" id="TIGR02322">
    <property type="entry name" value="phosphon_PhnN"/>
    <property type="match status" value="1"/>
</dbReference>
<dbReference type="InterPro" id="IPR008145">
    <property type="entry name" value="GK/Ca_channel_bsu"/>
</dbReference>
<dbReference type="GO" id="GO:0005524">
    <property type="term" value="F:ATP binding"/>
    <property type="evidence" value="ECO:0007669"/>
    <property type="project" value="UniProtKB-KW"/>
</dbReference>
<evidence type="ECO:0000256" key="2">
    <source>
        <dbReference type="ARBA" id="ARBA00005069"/>
    </source>
</evidence>
<evidence type="ECO:0000256" key="6">
    <source>
        <dbReference type="HAMAP-Rule" id="MF_00836"/>
    </source>
</evidence>
<dbReference type="UniPathway" id="UPA00087">
    <property type="reaction ID" value="UER00175"/>
</dbReference>
<dbReference type="Proteomes" id="UP000035909">
    <property type="component" value="Unassembled WGS sequence"/>
</dbReference>
<gene>
    <name evidence="6" type="primary">phnN</name>
    <name evidence="8" type="ORF">ABT57_08335</name>
</gene>
<dbReference type="Pfam" id="PF00625">
    <property type="entry name" value="Guanylate_kin"/>
    <property type="match status" value="1"/>
</dbReference>
<keyword evidence="9" id="KW-1185">Reference proteome</keyword>
<keyword evidence="3 6" id="KW-0808">Transferase</keyword>
<dbReference type="EMBL" id="LDOU01000006">
    <property type="protein sequence ID" value="KLV10528.1"/>
    <property type="molecule type" value="Genomic_DNA"/>
</dbReference>
<comment type="catalytic activity">
    <reaction evidence="1 6">
        <text>alpha-D-ribose 1,5-bisphosphate + ATP = 5-phospho-alpha-D-ribose 1-diphosphate + ADP</text>
        <dbReference type="Rhea" id="RHEA:20109"/>
        <dbReference type="ChEBI" id="CHEBI:30616"/>
        <dbReference type="ChEBI" id="CHEBI:58017"/>
        <dbReference type="ChEBI" id="CHEBI:68688"/>
        <dbReference type="ChEBI" id="CHEBI:456216"/>
        <dbReference type="EC" id="2.7.4.23"/>
    </reaction>
</comment>